<protein>
    <submittedName>
        <fullName evidence="2">Uncharacterized protein</fullName>
    </submittedName>
</protein>
<evidence type="ECO:0000256" key="1">
    <source>
        <dbReference type="SAM" id="Phobius"/>
    </source>
</evidence>
<accession>A0A0B7GWQ8</accession>
<sequence length="70" mass="8040">MAVVLNRIEFENYYICIIGVFKLAGLVLTWTAKSAPPRTAVVPRSSDVLKQDYLQSFKTRRFGFDKEVKN</sequence>
<keyword evidence="3" id="KW-1185">Reference proteome</keyword>
<name>A0A0B7GWQ8_TREPH</name>
<organism evidence="2 3">
    <name type="scientific">Treponema phagedenis</name>
    <dbReference type="NCBI Taxonomy" id="162"/>
    <lineage>
        <taxon>Bacteria</taxon>
        <taxon>Pseudomonadati</taxon>
        <taxon>Spirochaetota</taxon>
        <taxon>Spirochaetia</taxon>
        <taxon>Spirochaetales</taxon>
        <taxon>Treponemataceae</taxon>
        <taxon>Treponema</taxon>
    </lineage>
</organism>
<keyword evidence="1" id="KW-0812">Transmembrane</keyword>
<dbReference type="Proteomes" id="UP000042527">
    <property type="component" value="Unassembled WGS sequence"/>
</dbReference>
<reference evidence="3" key="1">
    <citation type="submission" date="2015-01" db="EMBL/GenBank/DDBJ databases">
        <authorList>
            <person name="Manzoor Shahid"/>
            <person name="Zubair Saima"/>
        </authorList>
    </citation>
    <scope>NUCLEOTIDE SEQUENCE [LARGE SCALE GENOMIC DNA]</scope>
    <source>
        <strain evidence="3">V1</strain>
    </source>
</reference>
<dbReference type="EMBL" id="CDNC01000006">
    <property type="protein sequence ID" value="CEM61061.1"/>
    <property type="molecule type" value="Genomic_DNA"/>
</dbReference>
<keyword evidence="1" id="KW-1133">Transmembrane helix</keyword>
<keyword evidence="1" id="KW-0472">Membrane</keyword>
<evidence type="ECO:0000313" key="2">
    <source>
        <dbReference type="EMBL" id="CEM61061.1"/>
    </source>
</evidence>
<gene>
    <name evidence="2" type="ORF">TPHV1_140009</name>
</gene>
<dbReference type="AlphaFoldDB" id="A0A0B7GWQ8"/>
<proteinExistence type="predicted"/>
<feature type="transmembrane region" description="Helical" evidence="1">
    <location>
        <begin position="12"/>
        <end position="30"/>
    </location>
</feature>
<evidence type="ECO:0000313" key="3">
    <source>
        <dbReference type="Proteomes" id="UP000042527"/>
    </source>
</evidence>